<dbReference type="EMBL" id="JABFRW010000187">
    <property type="protein sequence ID" value="NOT35312.1"/>
    <property type="molecule type" value="Genomic_DNA"/>
</dbReference>
<protein>
    <submittedName>
        <fullName evidence="2">Uncharacterized protein</fullName>
    </submittedName>
</protein>
<feature type="chain" id="PRO_5032626104" evidence="1">
    <location>
        <begin position="34"/>
        <end position="228"/>
    </location>
</feature>
<organism evidence="2 3">
    <name type="scientific">Eiseniibacteriota bacterium</name>
    <dbReference type="NCBI Taxonomy" id="2212470"/>
    <lineage>
        <taxon>Bacteria</taxon>
        <taxon>Candidatus Eiseniibacteriota</taxon>
    </lineage>
</organism>
<dbReference type="AlphaFoldDB" id="A0A849SIW1"/>
<name>A0A849SIW1_UNCEI</name>
<evidence type="ECO:0000256" key="1">
    <source>
        <dbReference type="SAM" id="SignalP"/>
    </source>
</evidence>
<sequence length="228" mass="24553">MRLARPLVLHPRFVGSALLACLGAFVLSTSARAGFEPVSNSQCIGAHRLGPDSSVATGSRALGPSRGLAQTFRTDDTLVRAVTVWLPGPSRVLRAPLRVYLTLADHAGRPRLDQIIAEGPPVSRGAGDGIRPSRFEFTFSPPLALPARGTYAVVVIADECGLVSLLTRDELRAARQPLWEVARRGCAGSISEARGELSDHQLVMQVEVCDRGTMVSGRTWGEMKARYR</sequence>
<dbReference type="Proteomes" id="UP000580839">
    <property type="component" value="Unassembled WGS sequence"/>
</dbReference>
<comment type="caution">
    <text evidence="2">The sequence shown here is derived from an EMBL/GenBank/DDBJ whole genome shotgun (WGS) entry which is preliminary data.</text>
</comment>
<accession>A0A849SIW1</accession>
<proteinExistence type="predicted"/>
<evidence type="ECO:0000313" key="3">
    <source>
        <dbReference type="Proteomes" id="UP000580839"/>
    </source>
</evidence>
<evidence type="ECO:0000313" key="2">
    <source>
        <dbReference type="EMBL" id="NOT35312.1"/>
    </source>
</evidence>
<feature type="signal peptide" evidence="1">
    <location>
        <begin position="1"/>
        <end position="33"/>
    </location>
</feature>
<keyword evidence="1" id="KW-0732">Signal</keyword>
<gene>
    <name evidence="2" type="ORF">HOP12_14305</name>
</gene>
<reference evidence="2 3" key="1">
    <citation type="submission" date="2020-04" db="EMBL/GenBank/DDBJ databases">
        <title>Metagenomic profiling of ammonia- and methane-oxidizing microorganisms in a Dutch drinking water treatment plant.</title>
        <authorList>
            <person name="Poghosyan L."/>
            <person name="Leucker S."/>
        </authorList>
    </citation>
    <scope>NUCLEOTIDE SEQUENCE [LARGE SCALE GENOMIC DNA]</scope>
    <source>
        <strain evidence="2">S-RSF-IL-03</strain>
    </source>
</reference>